<dbReference type="Gene3D" id="2.60.120.260">
    <property type="entry name" value="Galactose-binding domain-like"/>
    <property type="match status" value="2"/>
</dbReference>
<keyword evidence="1 3" id="KW-0732">Signal</keyword>
<reference evidence="4" key="1">
    <citation type="submission" date="2020-03" db="EMBL/GenBank/DDBJ databases">
        <authorList>
            <person name="Guo F."/>
        </authorList>
    </citation>
    <scope>NUCLEOTIDE SEQUENCE</scope>
    <source>
        <strain evidence="4">JCM 30134</strain>
    </source>
</reference>
<keyword evidence="5" id="KW-1185">Reference proteome</keyword>
<dbReference type="Proteomes" id="UP000787472">
    <property type="component" value="Unassembled WGS sequence"/>
</dbReference>
<evidence type="ECO:0000256" key="1">
    <source>
        <dbReference type="ARBA" id="ARBA00022729"/>
    </source>
</evidence>
<dbReference type="PANTHER" id="PTHR43817">
    <property type="entry name" value="GLYCOSYL HYDROLASE"/>
    <property type="match status" value="1"/>
</dbReference>
<evidence type="ECO:0000313" key="4">
    <source>
        <dbReference type="EMBL" id="NHO66780.1"/>
    </source>
</evidence>
<dbReference type="GO" id="GO:0005975">
    <property type="term" value="P:carbohydrate metabolic process"/>
    <property type="evidence" value="ECO:0007669"/>
    <property type="project" value="InterPro"/>
</dbReference>
<feature type="chain" id="PRO_5038724933" evidence="3">
    <location>
        <begin position="20"/>
        <end position="1118"/>
    </location>
</feature>
<organism evidence="4 5">
    <name type="scientific">Pseudomaricurvus hydrocarbonicus</name>
    <dbReference type="NCBI Taxonomy" id="1470433"/>
    <lineage>
        <taxon>Bacteria</taxon>
        <taxon>Pseudomonadati</taxon>
        <taxon>Pseudomonadota</taxon>
        <taxon>Gammaproteobacteria</taxon>
        <taxon>Cellvibrionales</taxon>
        <taxon>Cellvibrionaceae</taxon>
        <taxon>Pseudomaricurvus</taxon>
    </lineage>
</organism>
<dbReference type="InterPro" id="IPR008979">
    <property type="entry name" value="Galactose-bd-like_sf"/>
</dbReference>
<dbReference type="Pfam" id="PF17132">
    <property type="entry name" value="Glyco_hydro_106"/>
    <property type="match status" value="1"/>
</dbReference>
<proteinExistence type="predicted"/>
<evidence type="ECO:0000313" key="5">
    <source>
        <dbReference type="Proteomes" id="UP000787472"/>
    </source>
</evidence>
<sequence>MALASVSSVLLVTMGCVNAESQSNNELQSGFTTPPNASKPLVWWHWMNGNVTKTGIKQDLQWMDAVGIGGVQNFDAQLNTPQIVDQRIEYMTPAWQELFNFALDEASKYNFEFGIAASPGWSETGGPWVEPQDGMKKLVWNELTVAAGSTSSIVLPPATNTTGPFQDMPLQPEAFGGAPKAQEDHPHYYEDIAVIAYPIVESDTIDIASVYSATGEKVDARQLFDNSYSDSLTLTAEGESPYWLQFNFAEAKTVRAVSVSMPPVSMFMPSQLQPVLQASEDGKSFHTVTSFELSSSPQYTLSFPEVKAKAFRLVFEKAENTGFELPSSAAPGAVDPFAGLADMFSSQAMKVVVTEIKFHSEPRVHRAEEKAGFALNEDYYALRQSNDIAGVEPTNIIDLTDKLASDGTLNWQPPQGSWRIIRLGYSLTGKENHPATPEATGLEVDKFDADAVRRYINTYLDKYLAAVGADKMGAEGIQAVLNDSIEVGPSNWTSAMAVEFEKRRGYALAPWLPALTGVVVDNSKATDAFLYDYRKTLSELMAENHYAVITEELHKRGLKHYSEALENGRPTLGDGIAMRKHADIPMAAMWSFDTENNVGPKPQYWSDIREAASVAHIYGQNLVAAESLTSAQSPWAFAPKDLQPMMDMEFALGVNRPIIHTSVHQPLTEKAPGLSLFVFGQYFNRLETWAPYAKLWVTYIARNSYMLRQGQFAADVAYFYGEEAPLTALYNDKPPADVPTENGFDYINADVILNELKNDGKELVTSGGARYKVIYLGGSSSYMTLAVLKRLQQLVENGAQVIGQKPLGSPALADDPAEFQALANRLWNGKTGKGKVIDTDNIQMGLDQLNIAADYSYTKPAADTTVMFVHRQLSEGDIYFYTNRKNRQEPLELSFRVTGKRPMRWDANTGLSTPVSYRVEGERTIIPRTLTPYESGYIVFLDDTSELTADIAQPRAETLMTVDGSWKTTFQADRGVSAGTFMLTEGNWAENSNEGIKYFSGTAQYQKSLEVKADWLQQDGEIVLDLGSVGDLAEVIVNGQSAGIAWKAPYTVNVKTLLKSGNNQIEVKVTNLWVNRLIGDQQEGVKDKITYTSIPTYHADAPLRTSGLIGPVKLLQVK</sequence>
<dbReference type="NCBIfam" id="NF045579">
    <property type="entry name" value="rhamnoside_JR"/>
    <property type="match status" value="1"/>
</dbReference>
<dbReference type="GO" id="GO:0004553">
    <property type="term" value="F:hydrolase activity, hydrolyzing O-glycosyl compounds"/>
    <property type="evidence" value="ECO:0007669"/>
    <property type="project" value="InterPro"/>
</dbReference>
<evidence type="ECO:0000256" key="3">
    <source>
        <dbReference type="SAM" id="SignalP"/>
    </source>
</evidence>
<dbReference type="PANTHER" id="PTHR43817:SF1">
    <property type="entry name" value="HYDROLASE, FAMILY 43, PUTATIVE (AFU_ORTHOLOGUE AFUA_3G01660)-RELATED"/>
    <property type="match status" value="1"/>
</dbReference>
<dbReference type="EMBL" id="JAAONZ010000012">
    <property type="protein sequence ID" value="NHO66780.1"/>
    <property type="molecule type" value="Genomic_DNA"/>
</dbReference>
<gene>
    <name evidence="4" type="ORF">G8770_14615</name>
</gene>
<name>A0A9E5JY62_9GAMM</name>
<protein>
    <submittedName>
        <fullName evidence="4">Glycoside hydrolase</fullName>
    </submittedName>
</protein>
<feature type="signal peptide" evidence="3">
    <location>
        <begin position="1"/>
        <end position="19"/>
    </location>
</feature>
<accession>A0A9E5JY62</accession>
<evidence type="ECO:0000256" key="2">
    <source>
        <dbReference type="ARBA" id="ARBA00022801"/>
    </source>
</evidence>
<dbReference type="AlphaFoldDB" id="A0A9E5JY62"/>
<comment type="caution">
    <text evidence="4">The sequence shown here is derived from an EMBL/GenBank/DDBJ whole genome shotgun (WGS) entry which is preliminary data.</text>
</comment>
<dbReference type="SUPFAM" id="SSF49785">
    <property type="entry name" value="Galactose-binding domain-like"/>
    <property type="match status" value="2"/>
</dbReference>
<keyword evidence="2 4" id="KW-0378">Hydrolase</keyword>